<proteinExistence type="predicted"/>
<dbReference type="GO" id="GO:0016787">
    <property type="term" value="F:hydrolase activity"/>
    <property type="evidence" value="ECO:0007669"/>
    <property type="project" value="UniProtKB-KW"/>
</dbReference>
<keyword evidence="2 4" id="KW-0547">Nucleotide-binding</keyword>
<dbReference type="AlphaFoldDB" id="A0A1Q9F6L2"/>
<name>A0A1Q9F6L2_SYMMI</name>
<keyword evidence="2 4" id="KW-0067">ATP-binding</keyword>
<comment type="caution">
    <text evidence="4">The sequence shown here is derived from an EMBL/GenBank/DDBJ whole genome shotgun (WGS) entry which is preliminary data.</text>
</comment>
<evidence type="ECO:0000256" key="1">
    <source>
        <dbReference type="ARBA" id="ARBA00022801"/>
    </source>
</evidence>
<dbReference type="GO" id="GO:0003723">
    <property type="term" value="F:RNA binding"/>
    <property type="evidence" value="ECO:0007669"/>
    <property type="project" value="TreeGrafter"/>
</dbReference>
<keyword evidence="2 4" id="KW-0347">Helicase</keyword>
<dbReference type="Gene3D" id="3.40.50.300">
    <property type="entry name" value="P-loop containing nucleotide triphosphate hydrolases"/>
    <property type="match status" value="3"/>
</dbReference>
<evidence type="ECO:0000256" key="2">
    <source>
        <dbReference type="ARBA" id="ARBA00022806"/>
    </source>
</evidence>
<dbReference type="PANTHER" id="PTHR18934:SF221">
    <property type="entry name" value="ATP-DEPENDENT RNA HELICASE DHX34-RELATED"/>
    <property type="match status" value="1"/>
</dbReference>
<dbReference type="GO" id="GO:0004386">
    <property type="term" value="F:helicase activity"/>
    <property type="evidence" value="ECO:0007669"/>
    <property type="project" value="UniProtKB-KW"/>
</dbReference>
<dbReference type="InterPro" id="IPR027417">
    <property type="entry name" value="P-loop_NTPase"/>
</dbReference>
<sequence length="762" mass="86407">MADLSTEDAASSTNLAYHRLRKHFGTALEERGGLLHAACDQEDFEQFFERYLAFLRRQPPDYGLPPAAPKEPPKAFDLRSRQNFVVEASGTRRSVDALDALLFASVVQHYEVDSLPAAAMRERVVDAVRTHQVVLVAGDTGCGKSTQAGFRRLLVTQPRRLAAVALARRVAQERMERFVTEGILLRRLESDPEVSEFDVIIVDEVARHRRPDLKLVLMPGSDEPLTIRTDVVQRSWVGAMGVLGVTAYSYDDLPVDKSSDAWATVIDGDARRRALQGKKGKTQFDCEPFLEVLRRIEASLREDEPAPKDKVFGIAPQGVRKVVIATNIAETSVTIDGIRFVIDSGKMRGPGWEVAIDKGRSSLSHRDCPWGGHIIKCSMEDVVVNNPPEDPSCIFIRPETRERYQARCGERFGRIELLEILAPGEAVMKRFSCFGLLRLLTVLFGRLARPYLEFSFASGDGICTALQKITRDYPKKGDCNTGLFHYTGEPPEGLLHCRPQADGKFHVSGIFTVSADKFARWAASYFGLMMESCRRTCQWWLNRPGVEELRSLDQQAYVTLTIQSWQRGFPFLPSREDSTESTVTIAAGEALGLPVWTRFDPYLEGDEKFRFSTYLQRFLRSLNIPVVVYDRLDGRLVVPYQCLVRSEEWTEIRPRFVQAFSLQKTAYRHANGGTTAPNVHENSKPRFIPRLSCEALNRRIERAQRRSFQHNVVVRHTFVEVQSRSDEDHDDDHDIQQVEERHQRRAKTDSTLHTRDDLLLAN</sequence>
<dbReference type="PANTHER" id="PTHR18934">
    <property type="entry name" value="ATP-DEPENDENT RNA HELICASE"/>
    <property type="match status" value="1"/>
</dbReference>
<protein>
    <submittedName>
        <fullName evidence="4">Putative ATP-dependent RNA helicase DHX34</fullName>
    </submittedName>
</protein>
<evidence type="ECO:0000313" key="5">
    <source>
        <dbReference type="Proteomes" id="UP000186817"/>
    </source>
</evidence>
<dbReference type="OrthoDB" id="409277at2759"/>
<keyword evidence="1" id="KW-0378">Hydrolase</keyword>
<organism evidence="4 5">
    <name type="scientific">Symbiodinium microadriaticum</name>
    <name type="common">Dinoflagellate</name>
    <name type="synonym">Zooxanthella microadriatica</name>
    <dbReference type="NCBI Taxonomy" id="2951"/>
    <lineage>
        <taxon>Eukaryota</taxon>
        <taxon>Sar</taxon>
        <taxon>Alveolata</taxon>
        <taxon>Dinophyceae</taxon>
        <taxon>Suessiales</taxon>
        <taxon>Symbiodiniaceae</taxon>
        <taxon>Symbiodinium</taxon>
    </lineage>
</organism>
<feature type="region of interest" description="Disordered" evidence="3">
    <location>
        <begin position="723"/>
        <end position="762"/>
    </location>
</feature>
<dbReference type="SUPFAM" id="SSF52540">
    <property type="entry name" value="P-loop containing nucleoside triphosphate hydrolases"/>
    <property type="match status" value="1"/>
</dbReference>
<gene>
    <name evidence="4" type="primary">DHX34</name>
    <name evidence="4" type="ORF">AK812_SmicGene507</name>
</gene>
<dbReference type="Proteomes" id="UP000186817">
    <property type="component" value="Unassembled WGS sequence"/>
</dbReference>
<reference evidence="4 5" key="1">
    <citation type="submission" date="2016-02" db="EMBL/GenBank/DDBJ databases">
        <title>Genome analysis of coral dinoflagellate symbionts highlights evolutionary adaptations to a symbiotic lifestyle.</title>
        <authorList>
            <person name="Aranda M."/>
            <person name="Li Y."/>
            <person name="Liew Y.J."/>
            <person name="Baumgarten S."/>
            <person name="Simakov O."/>
            <person name="Wilson M."/>
            <person name="Piel J."/>
            <person name="Ashoor H."/>
            <person name="Bougouffa S."/>
            <person name="Bajic V.B."/>
            <person name="Ryu T."/>
            <person name="Ravasi T."/>
            <person name="Bayer T."/>
            <person name="Micklem G."/>
            <person name="Kim H."/>
            <person name="Bhak J."/>
            <person name="Lajeunesse T.C."/>
            <person name="Voolstra C.R."/>
        </authorList>
    </citation>
    <scope>NUCLEOTIDE SEQUENCE [LARGE SCALE GENOMIC DNA]</scope>
    <source>
        <strain evidence="4 5">CCMP2467</strain>
    </source>
</reference>
<evidence type="ECO:0000256" key="3">
    <source>
        <dbReference type="SAM" id="MobiDB-lite"/>
    </source>
</evidence>
<dbReference type="EMBL" id="LSRX01000005">
    <property type="protein sequence ID" value="OLQ15297.1"/>
    <property type="molecule type" value="Genomic_DNA"/>
</dbReference>
<accession>A0A1Q9F6L2</accession>
<keyword evidence="5" id="KW-1185">Reference proteome</keyword>
<evidence type="ECO:0000313" key="4">
    <source>
        <dbReference type="EMBL" id="OLQ15297.1"/>
    </source>
</evidence>